<dbReference type="Gene3D" id="3.40.190.290">
    <property type="match status" value="1"/>
</dbReference>
<dbReference type="PRINTS" id="PR00039">
    <property type="entry name" value="HTHLYSR"/>
</dbReference>
<keyword evidence="2" id="KW-0805">Transcription regulation</keyword>
<accession>A0A4R7VYH3</accession>
<dbReference type="Proteomes" id="UP000294927">
    <property type="component" value="Unassembled WGS sequence"/>
</dbReference>
<dbReference type="SUPFAM" id="SSF46785">
    <property type="entry name" value="Winged helix' DNA-binding domain"/>
    <property type="match status" value="1"/>
</dbReference>
<evidence type="ECO:0000313" key="6">
    <source>
        <dbReference type="EMBL" id="TDV55230.1"/>
    </source>
</evidence>
<keyword evidence="7" id="KW-1185">Reference proteome</keyword>
<gene>
    <name evidence="6" type="ORF">CLV71_103471</name>
</gene>
<feature type="domain" description="HTH lysR-type" evidence="5">
    <location>
        <begin position="1"/>
        <end position="58"/>
    </location>
</feature>
<dbReference type="GO" id="GO:0032993">
    <property type="term" value="C:protein-DNA complex"/>
    <property type="evidence" value="ECO:0007669"/>
    <property type="project" value="TreeGrafter"/>
</dbReference>
<dbReference type="InterPro" id="IPR036388">
    <property type="entry name" value="WH-like_DNA-bd_sf"/>
</dbReference>
<dbReference type="PANTHER" id="PTHR30346">
    <property type="entry name" value="TRANSCRIPTIONAL DUAL REGULATOR HCAR-RELATED"/>
    <property type="match status" value="1"/>
</dbReference>
<dbReference type="Pfam" id="PF03466">
    <property type="entry name" value="LysR_substrate"/>
    <property type="match status" value="1"/>
</dbReference>
<dbReference type="SUPFAM" id="SSF53850">
    <property type="entry name" value="Periplasmic binding protein-like II"/>
    <property type="match status" value="1"/>
</dbReference>
<evidence type="ECO:0000313" key="7">
    <source>
        <dbReference type="Proteomes" id="UP000294927"/>
    </source>
</evidence>
<evidence type="ECO:0000256" key="3">
    <source>
        <dbReference type="ARBA" id="ARBA00023125"/>
    </source>
</evidence>
<dbReference type="GO" id="GO:0003677">
    <property type="term" value="F:DNA binding"/>
    <property type="evidence" value="ECO:0007669"/>
    <property type="project" value="UniProtKB-KW"/>
</dbReference>
<comment type="similarity">
    <text evidence="1">Belongs to the LysR transcriptional regulatory family.</text>
</comment>
<sequence>MEIRQLRYLVTIVEAGGFTRAAERVHVAQPGVSAQIRLLERELGQELLDRSGRGVSLTDAGAAVLPFARAALRAIDDLREVADELAGLMRGHVRLGMVTSCGVPDMPLLLERFHRDYPGIDITLVEDDSHALVDQLRDGTLDVALIALTRKDPEGLTLSVIADEAVVAAVGYGEPLSDRESVGLGALEEHTLISMPVGSGMRDVLDEACTAAGVRPRIGLEATNPSMLARLAARGLGVAIVPESTADEHTETVHKVRIVRPSLRGRLAMAWRTEGQRSTAARALVELAGGVPT</sequence>
<reference evidence="6 7" key="1">
    <citation type="submission" date="2019-03" db="EMBL/GenBank/DDBJ databases">
        <title>Genomic Encyclopedia of Archaeal and Bacterial Type Strains, Phase II (KMG-II): from individual species to whole genera.</title>
        <authorList>
            <person name="Goeker M."/>
        </authorList>
    </citation>
    <scope>NUCLEOTIDE SEQUENCE [LARGE SCALE GENOMIC DNA]</scope>
    <source>
        <strain evidence="6 7">DSM 45499</strain>
    </source>
</reference>
<protein>
    <submittedName>
        <fullName evidence="6">DNA-binding transcriptional LysR family regulator</fullName>
    </submittedName>
</protein>
<dbReference type="PROSITE" id="PS50931">
    <property type="entry name" value="HTH_LYSR"/>
    <property type="match status" value="1"/>
</dbReference>
<keyword evidence="4" id="KW-0804">Transcription</keyword>
<dbReference type="RefSeq" id="WP_133902316.1">
    <property type="nucleotide sequence ID" value="NZ_SOCP01000003.1"/>
</dbReference>
<keyword evidence="3 6" id="KW-0238">DNA-binding</keyword>
<comment type="caution">
    <text evidence="6">The sequence shown here is derived from an EMBL/GenBank/DDBJ whole genome shotgun (WGS) entry which is preliminary data.</text>
</comment>
<dbReference type="InterPro" id="IPR000847">
    <property type="entry name" value="LysR_HTH_N"/>
</dbReference>
<dbReference type="InterPro" id="IPR036390">
    <property type="entry name" value="WH_DNA-bd_sf"/>
</dbReference>
<dbReference type="Pfam" id="PF00126">
    <property type="entry name" value="HTH_1"/>
    <property type="match status" value="1"/>
</dbReference>
<dbReference type="FunFam" id="1.10.10.10:FF:000001">
    <property type="entry name" value="LysR family transcriptional regulator"/>
    <property type="match status" value="1"/>
</dbReference>
<dbReference type="PANTHER" id="PTHR30346:SF29">
    <property type="entry name" value="LYSR SUBSTRATE-BINDING"/>
    <property type="match status" value="1"/>
</dbReference>
<evidence type="ECO:0000256" key="2">
    <source>
        <dbReference type="ARBA" id="ARBA00023015"/>
    </source>
</evidence>
<dbReference type="OrthoDB" id="3181812at2"/>
<dbReference type="AlphaFoldDB" id="A0A4R7VYH3"/>
<evidence type="ECO:0000259" key="5">
    <source>
        <dbReference type="PROSITE" id="PS50931"/>
    </source>
</evidence>
<dbReference type="GO" id="GO:0003700">
    <property type="term" value="F:DNA-binding transcription factor activity"/>
    <property type="evidence" value="ECO:0007669"/>
    <property type="project" value="InterPro"/>
</dbReference>
<organism evidence="6 7">
    <name type="scientific">Actinophytocola oryzae</name>
    <dbReference type="NCBI Taxonomy" id="502181"/>
    <lineage>
        <taxon>Bacteria</taxon>
        <taxon>Bacillati</taxon>
        <taxon>Actinomycetota</taxon>
        <taxon>Actinomycetes</taxon>
        <taxon>Pseudonocardiales</taxon>
        <taxon>Pseudonocardiaceae</taxon>
    </lineage>
</organism>
<dbReference type="EMBL" id="SOCP01000003">
    <property type="protein sequence ID" value="TDV55230.1"/>
    <property type="molecule type" value="Genomic_DNA"/>
</dbReference>
<dbReference type="InterPro" id="IPR005119">
    <property type="entry name" value="LysR_subst-bd"/>
</dbReference>
<dbReference type="Gene3D" id="1.10.10.10">
    <property type="entry name" value="Winged helix-like DNA-binding domain superfamily/Winged helix DNA-binding domain"/>
    <property type="match status" value="1"/>
</dbReference>
<name>A0A4R7VYH3_9PSEU</name>
<evidence type="ECO:0000256" key="4">
    <source>
        <dbReference type="ARBA" id="ARBA00023163"/>
    </source>
</evidence>
<evidence type="ECO:0000256" key="1">
    <source>
        <dbReference type="ARBA" id="ARBA00009437"/>
    </source>
</evidence>
<proteinExistence type="inferred from homology"/>